<dbReference type="Proteomes" id="UP000739565">
    <property type="component" value="Unassembled WGS sequence"/>
</dbReference>
<comment type="caution">
    <text evidence="2">The sequence shown here is derived from an EMBL/GenBank/DDBJ whole genome shotgun (WGS) entry which is preliminary data.</text>
</comment>
<dbReference type="PROSITE" id="PS51677">
    <property type="entry name" value="NODB"/>
    <property type="match status" value="1"/>
</dbReference>
<gene>
    <name evidence="2" type="ORF">KZZ10_02795</name>
</gene>
<name>A0A953N604_9BURK</name>
<dbReference type="GO" id="GO:0005975">
    <property type="term" value="P:carbohydrate metabolic process"/>
    <property type="evidence" value="ECO:0007669"/>
    <property type="project" value="InterPro"/>
</dbReference>
<dbReference type="InterPro" id="IPR011330">
    <property type="entry name" value="Glyco_hydro/deAcase_b/a-brl"/>
</dbReference>
<feature type="domain" description="NodB homology" evidence="1">
    <location>
        <begin position="64"/>
        <end position="284"/>
    </location>
</feature>
<evidence type="ECO:0000259" key="1">
    <source>
        <dbReference type="PROSITE" id="PS51677"/>
    </source>
</evidence>
<dbReference type="PANTHER" id="PTHR43123">
    <property type="entry name" value="POLYSACCHARIDE DEACETYLASE-RELATED"/>
    <property type="match status" value="1"/>
</dbReference>
<dbReference type="EMBL" id="JAHXRI010000004">
    <property type="protein sequence ID" value="MBZ1349562.1"/>
    <property type="molecule type" value="Genomic_DNA"/>
</dbReference>
<evidence type="ECO:0000313" key="3">
    <source>
        <dbReference type="Proteomes" id="UP000739565"/>
    </source>
</evidence>
<dbReference type="RefSeq" id="WP_259659980.1">
    <property type="nucleotide sequence ID" value="NZ_JAHXRI010000004.1"/>
</dbReference>
<accession>A0A953N604</accession>
<sequence>MMDRRDLYGYRDQRPQAQWPGGASVALNFVLNVEEGAELSLADGDASNEPMHEVTSKVTTEPDLCRESHFEFGLRTAYWRVLREFDEAGLPCTLNVCGRVAERTPALLKEAVGRGHDVCAHGWLWQSPAGMNRTQERAMMLKTLDAIELASGVRPTGWHCKSTPTVNTRELACELGLLYDSDAYNDELPYWAPIGQGQALVLPYQFDTNDMRFFGESPAFVQGRDFSNYVIETLKRLLYEGDKWQSQSMLTVGLHLRIIGRPGRVQALHDILNFVRSDARIWTTTRTSIAQHWLSHHPVR</sequence>
<reference evidence="2" key="1">
    <citation type="submission" date="2021-07" db="EMBL/GenBank/DDBJ databases">
        <title>New genus and species of the family Alcaligenaceae.</title>
        <authorList>
            <person name="Hahn M.W."/>
        </authorList>
    </citation>
    <scope>NUCLEOTIDE SEQUENCE</scope>
    <source>
        <strain evidence="2">LF4-65</strain>
    </source>
</reference>
<dbReference type="Gene3D" id="3.20.20.370">
    <property type="entry name" value="Glycoside hydrolase/deacetylase"/>
    <property type="match status" value="1"/>
</dbReference>
<dbReference type="InterPro" id="IPR002509">
    <property type="entry name" value="NODB_dom"/>
</dbReference>
<protein>
    <submittedName>
        <fullName evidence="2">Polysaccharide deacetylase family protein</fullName>
    </submittedName>
</protein>
<evidence type="ECO:0000313" key="2">
    <source>
        <dbReference type="EMBL" id="MBZ1349562.1"/>
    </source>
</evidence>
<dbReference type="PANTHER" id="PTHR43123:SF4">
    <property type="entry name" value="POLYSACCHARIDE DEACETYLASE"/>
    <property type="match status" value="1"/>
</dbReference>
<organism evidence="2 3">
    <name type="scientific">Zwartia hollandica</name>
    <dbReference type="NCBI Taxonomy" id="324606"/>
    <lineage>
        <taxon>Bacteria</taxon>
        <taxon>Pseudomonadati</taxon>
        <taxon>Pseudomonadota</taxon>
        <taxon>Betaproteobacteria</taxon>
        <taxon>Burkholderiales</taxon>
        <taxon>Alcaligenaceae</taxon>
        <taxon>Zwartia</taxon>
    </lineage>
</organism>
<dbReference type="SUPFAM" id="SSF88713">
    <property type="entry name" value="Glycoside hydrolase/deacetylase"/>
    <property type="match status" value="1"/>
</dbReference>
<keyword evidence="3" id="KW-1185">Reference proteome</keyword>
<dbReference type="AlphaFoldDB" id="A0A953N604"/>
<dbReference type="Pfam" id="PF01522">
    <property type="entry name" value="Polysacc_deac_1"/>
    <property type="match status" value="1"/>
</dbReference>
<proteinExistence type="predicted"/>
<dbReference type="GO" id="GO:0016810">
    <property type="term" value="F:hydrolase activity, acting on carbon-nitrogen (but not peptide) bonds"/>
    <property type="evidence" value="ECO:0007669"/>
    <property type="project" value="InterPro"/>
</dbReference>